<name>A0AAD8CVJ4_ACIOX</name>
<evidence type="ECO:0000256" key="5">
    <source>
        <dbReference type="ARBA" id="ARBA00036066"/>
    </source>
</evidence>
<evidence type="ECO:0000256" key="3">
    <source>
        <dbReference type="ARBA" id="ARBA00022827"/>
    </source>
</evidence>
<evidence type="ECO:0000259" key="9">
    <source>
        <dbReference type="Pfam" id="PF01266"/>
    </source>
</evidence>
<dbReference type="Gene3D" id="3.30.9.10">
    <property type="entry name" value="D-Amino Acid Oxidase, subunit A, domain 2"/>
    <property type="match status" value="1"/>
</dbReference>
<evidence type="ECO:0000256" key="2">
    <source>
        <dbReference type="ARBA" id="ARBA00022630"/>
    </source>
</evidence>
<comment type="catalytic activity">
    <reaction evidence="5">
        <text>(S)-2-hydroxyglutarate + A = 2-oxoglutarate + AH2</text>
        <dbReference type="Rhea" id="RHEA:21252"/>
        <dbReference type="ChEBI" id="CHEBI:13193"/>
        <dbReference type="ChEBI" id="CHEBI:16782"/>
        <dbReference type="ChEBI" id="CHEBI:16810"/>
        <dbReference type="ChEBI" id="CHEBI:17499"/>
        <dbReference type="EC" id="1.1.99.2"/>
    </reaction>
</comment>
<dbReference type="Proteomes" id="UP001230051">
    <property type="component" value="Unassembled WGS sequence"/>
</dbReference>
<dbReference type="EMBL" id="JAGXEW010000023">
    <property type="protein sequence ID" value="KAK1158774.1"/>
    <property type="molecule type" value="Genomic_DNA"/>
</dbReference>
<evidence type="ECO:0000313" key="11">
    <source>
        <dbReference type="Proteomes" id="UP001230051"/>
    </source>
</evidence>
<dbReference type="Gene3D" id="3.50.50.60">
    <property type="entry name" value="FAD/NAD(P)-binding domain"/>
    <property type="match status" value="1"/>
</dbReference>
<dbReference type="PANTHER" id="PTHR43104">
    <property type="entry name" value="L-2-HYDROXYGLUTARATE DEHYDROGENASE, MITOCHONDRIAL"/>
    <property type="match status" value="1"/>
</dbReference>
<feature type="domain" description="FAD dependent oxidoreductase" evidence="9">
    <location>
        <begin position="39"/>
        <end position="444"/>
    </location>
</feature>
<dbReference type="NCBIfam" id="NF008726">
    <property type="entry name" value="PRK11728.1"/>
    <property type="match status" value="1"/>
</dbReference>
<evidence type="ECO:0000313" key="10">
    <source>
        <dbReference type="EMBL" id="KAK1158774.1"/>
    </source>
</evidence>
<keyword evidence="4" id="KW-0560">Oxidoreductase</keyword>
<comment type="caution">
    <text evidence="10">The sequence shown here is derived from an EMBL/GenBank/DDBJ whole genome shotgun (WGS) entry which is preliminary data.</text>
</comment>
<dbReference type="GO" id="GO:0047545">
    <property type="term" value="F:(S)-2-hydroxyglutarate dehydrogenase activity"/>
    <property type="evidence" value="ECO:0007669"/>
    <property type="project" value="UniProtKB-EC"/>
</dbReference>
<dbReference type="InterPro" id="IPR006076">
    <property type="entry name" value="FAD-dep_OxRdtase"/>
</dbReference>
<gene>
    <name evidence="10" type="ORF">AOXY_G22516</name>
</gene>
<evidence type="ECO:0000256" key="7">
    <source>
        <dbReference type="ARBA" id="ARBA00038878"/>
    </source>
</evidence>
<accession>A0AAD8CVJ4</accession>
<dbReference type="EC" id="1.1.99.2" evidence="7"/>
<dbReference type="Pfam" id="PF01266">
    <property type="entry name" value="DAO"/>
    <property type="match status" value="1"/>
</dbReference>
<comment type="cofactor">
    <cofactor evidence="1">
        <name>FAD</name>
        <dbReference type="ChEBI" id="CHEBI:57692"/>
    </cofactor>
</comment>
<dbReference type="AlphaFoldDB" id="A0AAD8CVJ4"/>
<keyword evidence="2" id="KW-0285">Flavoprotein</keyword>
<evidence type="ECO:0000256" key="4">
    <source>
        <dbReference type="ARBA" id="ARBA00023002"/>
    </source>
</evidence>
<dbReference type="SUPFAM" id="SSF51905">
    <property type="entry name" value="FAD/NAD(P)-binding domain"/>
    <property type="match status" value="1"/>
</dbReference>
<reference evidence="10" key="1">
    <citation type="submission" date="2022-02" db="EMBL/GenBank/DDBJ databases">
        <title>Atlantic sturgeon de novo genome assembly.</title>
        <authorList>
            <person name="Stock M."/>
            <person name="Klopp C."/>
            <person name="Guiguen Y."/>
            <person name="Cabau C."/>
            <person name="Parinello H."/>
            <person name="Santidrian Yebra-Pimentel E."/>
            <person name="Kuhl H."/>
            <person name="Dirks R.P."/>
            <person name="Guessner J."/>
            <person name="Wuertz S."/>
            <person name="Du K."/>
            <person name="Schartl M."/>
        </authorList>
    </citation>
    <scope>NUCLEOTIDE SEQUENCE</scope>
    <source>
        <strain evidence="10">STURGEONOMICS-FGT-2020</strain>
        <tissue evidence="10">Whole blood</tissue>
    </source>
</reference>
<dbReference type="InterPro" id="IPR036188">
    <property type="entry name" value="FAD/NAD-bd_sf"/>
</dbReference>
<evidence type="ECO:0000256" key="8">
    <source>
        <dbReference type="ARBA" id="ARBA00041137"/>
    </source>
</evidence>
<dbReference type="PANTHER" id="PTHR43104:SF2">
    <property type="entry name" value="L-2-HYDROXYGLUTARATE DEHYDROGENASE, MITOCHONDRIAL"/>
    <property type="match status" value="1"/>
</dbReference>
<evidence type="ECO:0000256" key="6">
    <source>
        <dbReference type="ARBA" id="ARBA00037941"/>
    </source>
</evidence>
<protein>
    <recommendedName>
        <fullName evidence="8">L-2-hydroxyglutarate dehydrogenase, mitochondrial</fullName>
        <ecNumber evidence="7">1.1.99.2</ecNumber>
    </recommendedName>
</protein>
<keyword evidence="3" id="KW-0274">FAD</keyword>
<comment type="similarity">
    <text evidence="6">Belongs to the L2HGDH family.</text>
</comment>
<keyword evidence="11" id="KW-1185">Reference proteome</keyword>
<organism evidence="10 11">
    <name type="scientific">Acipenser oxyrinchus oxyrinchus</name>
    <dbReference type="NCBI Taxonomy" id="40147"/>
    <lineage>
        <taxon>Eukaryota</taxon>
        <taxon>Metazoa</taxon>
        <taxon>Chordata</taxon>
        <taxon>Craniata</taxon>
        <taxon>Vertebrata</taxon>
        <taxon>Euteleostomi</taxon>
        <taxon>Actinopterygii</taxon>
        <taxon>Chondrostei</taxon>
        <taxon>Acipenseriformes</taxon>
        <taxon>Acipenseridae</taxon>
        <taxon>Acipenser</taxon>
    </lineage>
</organism>
<evidence type="ECO:0000256" key="1">
    <source>
        <dbReference type="ARBA" id="ARBA00001974"/>
    </source>
</evidence>
<sequence length="452" mass="50169">MIGCGSRKAISATSLLTRSESKCAKSLLNTIRRNHSSYDVAVVGGGIVGLATARELILRHPSLSFVVLEKEKELAVHQSGHNSGVIHSGIYYTPGSLKARLCVRGATLAYQYCERKGIPYQRCGKLIVAVEQEEIPRLKALYERGLQNNVRDLRMIDAKEIREREPYCRGLMALDSPYTGIVDWRLVAHTYGKEFQEVGGAVVMEFEVADIRMASESPEGTADGMKYPISIKSSKGEEVRCRYVLTCGGLYSDRLSQISGCSSEPRIVPFRGDYLVLKPEKHYLVKGNIYPVPDPRFPFLGVHFTPRMDGSVWLGPNAVLAFKREGYRLYDFNMRDFGDAVSFRGLRKLVFRNLVYGVGEMYRGIFISAQVKLLQRYIPELSINDVLRGPAGVRAQALDRDGNLVDDFVFDGGVGAIGSRVLHVRNAPSPAATSSLAIGEMIADEVESRFQL</sequence>
<proteinExistence type="inferred from homology"/>